<organism evidence="2 3">
    <name type="scientific">Puccinia striiformis f. sp. tritici PST-78</name>
    <dbReference type="NCBI Taxonomy" id="1165861"/>
    <lineage>
        <taxon>Eukaryota</taxon>
        <taxon>Fungi</taxon>
        <taxon>Dikarya</taxon>
        <taxon>Basidiomycota</taxon>
        <taxon>Pucciniomycotina</taxon>
        <taxon>Pucciniomycetes</taxon>
        <taxon>Pucciniales</taxon>
        <taxon>Pucciniaceae</taxon>
        <taxon>Puccinia</taxon>
    </lineage>
</organism>
<feature type="region of interest" description="Disordered" evidence="1">
    <location>
        <begin position="16"/>
        <end position="51"/>
    </location>
</feature>
<dbReference type="EMBL" id="AJIL01006878">
    <property type="protein sequence ID" value="KNE87080.1"/>
    <property type="molecule type" value="Genomic_DNA"/>
</dbReference>
<dbReference type="AlphaFoldDB" id="A0A0L0UJH6"/>
<evidence type="ECO:0000313" key="2">
    <source>
        <dbReference type="EMBL" id="KNE87080.1"/>
    </source>
</evidence>
<name>A0A0L0UJH6_9BASI</name>
<feature type="compositionally biased region" description="Polar residues" evidence="1">
    <location>
        <begin position="21"/>
        <end position="42"/>
    </location>
</feature>
<evidence type="ECO:0000313" key="3">
    <source>
        <dbReference type="Proteomes" id="UP000054564"/>
    </source>
</evidence>
<proteinExistence type="predicted"/>
<accession>A0A0L0UJH6</accession>
<reference evidence="3" key="1">
    <citation type="submission" date="2014-03" db="EMBL/GenBank/DDBJ databases">
        <title>The Genome Sequence of Puccinia striiformis f. sp. tritici PST-78.</title>
        <authorList>
            <consortium name="The Broad Institute Genome Sequencing Platform"/>
            <person name="Cuomo C."/>
            <person name="Hulbert S."/>
            <person name="Chen X."/>
            <person name="Walker B."/>
            <person name="Young S.K."/>
            <person name="Zeng Q."/>
            <person name="Gargeya S."/>
            <person name="Fitzgerald M."/>
            <person name="Haas B."/>
            <person name="Abouelleil A."/>
            <person name="Alvarado L."/>
            <person name="Arachchi H.M."/>
            <person name="Berlin A.M."/>
            <person name="Chapman S.B."/>
            <person name="Goldberg J."/>
            <person name="Griggs A."/>
            <person name="Gujja S."/>
            <person name="Hansen M."/>
            <person name="Howarth C."/>
            <person name="Imamovic A."/>
            <person name="Larimer J."/>
            <person name="McCowan C."/>
            <person name="Montmayeur A."/>
            <person name="Murphy C."/>
            <person name="Neiman D."/>
            <person name="Pearson M."/>
            <person name="Priest M."/>
            <person name="Roberts A."/>
            <person name="Saif S."/>
            <person name="Shea T."/>
            <person name="Sisk P."/>
            <person name="Sykes S."/>
            <person name="Wortman J."/>
            <person name="Nusbaum C."/>
            <person name="Birren B."/>
        </authorList>
    </citation>
    <scope>NUCLEOTIDE SEQUENCE [LARGE SCALE GENOMIC DNA]</scope>
    <source>
        <strain evidence="3">race PST-78</strain>
    </source>
</reference>
<protein>
    <submittedName>
        <fullName evidence="2">Uncharacterized protein</fullName>
    </submittedName>
</protein>
<evidence type="ECO:0000256" key="1">
    <source>
        <dbReference type="SAM" id="MobiDB-lite"/>
    </source>
</evidence>
<comment type="caution">
    <text evidence="2">The sequence shown here is derived from an EMBL/GenBank/DDBJ whole genome shotgun (WGS) entry which is preliminary data.</text>
</comment>
<dbReference type="Proteomes" id="UP000054564">
    <property type="component" value="Unassembled WGS sequence"/>
</dbReference>
<keyword evidence="3" id="KW-1185">Reference proteome</keyword>
<gene>
    <name evidence="2" type="ORF">PSTG_19545</name>
</gene>
<sequence>MPVQSQVVPMEVLTPHIPTANPHTSVQPHQFQRGNNPTNNPSRAPRTRRQTPDITFLGCTHSVTREPLLPPHPPQIQPPTLHQVYQEQPVIIRPAMHPQTYANPAYQPLSPRDVNTLATSLALASSASTPVPAHIDRLVLNRSQSTAPPLIPIPTIENRPMTPPAPP</sequence>